<dbReference type="EMBL" id="PDBW01000001">
    <property type="protein sequence ID" value="PFH03237.1"/>
    <property type="molecule type" value="Genomic_DNA"/>
</dbReference>
<dbReference type="Gene3D" id="1.20.1260.10">
    <property type="match status" value="1"/>
</dbReference>
<evidence type="ECO:0000313" key="1">
    <source>
        <dbReference type="EMBL" id="PFH03237.1"/>
    </source>
</evidence>
<evidence type="ECO:0000313" key="2">
    <source>
        <dbReference type="Proteomes" id="UP000223596"/>
    </source>
</evidence>
<comment type="caution">
    <text evidence="1">The sequence shown here is derived from an EMBL/GenBank/DDBJ whole genome shotgun (WGS) entry which is preliminary data.</text>
</comment>
<organism evidence="1 2">
    <name type="scientific">Acetivibrio thermocellus AD2</name>
    <dbReference type="NCBI Taxonomy" id="1138384"/>
    <lineage>
        <taxon>Bacteria</taxon>
        <taxon>Bacillati</taxon>
        <taxon>Bacillota</taxon>
        <taxon>Clostridia</taxon>
        <taxon>Eubacteriales</taxon>
        <taxon>Oscillospiraceae</taxon>
        <taxon>Acetivibrio</taxon>
    </lineage>
</organism>
<proteinExistence type="predicted"/>
<dbReference type="AlphaFoldDB" id="A0AB36TH47"/>
<dbReference type="RefSeq" id="WP_003512436.1">
    <property type="nucleotide sequence ID" value="NZ_CP013828.1"/>
</dbReference>
<name>A0AB36TH47_ACETH</name>
<dbReference type="Proteomes" id="UP000223596">
    <property type="component" value="Unassembled WGS sequence"/>
</dbReference>
<sequence length="72" mass="7907">MKQLTASEILFVSKLLQLESADLSVLKATLPFVSDKELKELIKTSVKNSEARINGLRQFISDNDVMVAGGVQ</sequence>
<dbReference type="InterPro" id="IPR012347">
    <property type="entry name" value="Ferritin-like"/>
</dbReference>
<reference evidence="1 2" key="1">
    <citation type="submission" date="2017-09" db="EMBL/GenBank/DDBJ databases">
        <title>Evaluation of Pacific Biosciences Sequencing Technology to Finishing C. thermocellum Genome Sequences.</title>
        <authorList>
            <person name="Brown S."/>
        </authorList>
    </citation>
    <scope>NUCLEOTIDE SEQUENCE [LARGE SCALE GENOMIC DNA]</scope>
    <source>
        <strain evidence="1 2">AD2</strain>
    </source>
</reference>
<accession>A0AB36TH47</accession>
<gene>
    <name evidence="1" type="ORF">M972_112039</name>
</gene>
<protein>
    <submittedName>
        <fullName evidence="1">Uncharacterized protein</fullName>
    </submittedName>
</protein>